<dbReference type="InterPro" id="IPR019734">
    <property type="entry name" value="TPR_rpt"/>
</dbReference>
<keyword evidence="2" id="KW-0963">Cytoplasm</keyword>
<name>A0A813M502_9BILA</name>
<dbReference type="EMBL" id="CAJNOC010000073">
    <property type="protein sequence ID" value="CAF0712412.1"/>
    <property type="molecule type" value="Genomic_DNA"/>
</dbReference>
<sequence>MAALASKNSTMIGRIKDPELPTKWVAPKKPPFREDILDEKIVKEKILTHKKQELLNRYEKEKLKNTFKKQLCIEMLKDGFHKSFRELDFILKLQIQDRYRVGSEHPVWERPLLDNENDKLEYLCKKLNDAELSERLNDFKKVYWTNLDLANYFLLRDDSWLSMYFFEKCLTIAENKSNNLDTQLLAEAHGNLGLSYERETDDYTAKSDKIKSSYLKALKHFQDYYNFAKGNDFSFSINSKDFSKADINNLQKIRFQNVEDNLKNMESPSVFIDACIHLQRIFRIVANKYSNDSQEKIDYLTKALEVCKSSLIGSLEGQASFLLGNAYTESGKLDTALACFKNYFEISKRDKDEENFGIASEAIAICHEKLGQIEMSIEYLEKFLTSVKNADKQYSRACNCLANIYNALGKYELAANYSKKAFDNSRQINQLDQIENNRVLVGLAKAHANLNFFNLNVELGTRKTINNLLKWKYETEQENTLKDTKTEEEIE</sequence>
<keyword evidence="9" id="KW-1185">Reference proteome</keyword>
<comment type="subcellular location">
    <subcellularLocation>
        <location evidence="1">Cytoplasm</location>
    </subcellularLocation>
</comment>
<dbReference type="Gene3D" id="1.25.40.10">
    <property type="entry name" value="Tetratricopeptide repeat domain"/>
    <property type="match status" value="1"/>
</dbReference>
<dbReference type="SMART" id="SM00028">
    <property type="entry name" value="TPR"/>
    <property type="match status" value="5"/>
</dbReference>
<dbReference type="GO" id="GO:0005929">
    <property type="term" value="C:cilium"/>
    <property type="evidence" value="ECO:0007669"/>
    <property type="project" value="TreeGrafter"/>
</dbReference>
<keyword evidence="4 7" id="KW-0802">TPR repeat</keyword>
<evidence type="ECO:0000256" key="3">
    <source>
        <dbReference type="ARBA" id="ARBA00022737"/>
    </source>
</evidence>
<dbReference type="SUPFAM" id="SSF48452">
    <property type="entry name" value="TPR-like"/>
    <property type="match status" value="1"/>
</dbReference>
<comment type="function">
    <text evidence="6">Axonemal protein which is implicated in axonemal and/or peri-axonemal structure assembly and regulates flagellum assembly and beating and therefore sperm motility.</text>
</comment>
<dbReference type="InterPro" id="IPR051476">
    <property type="entry name" value="Bac_ResReg_Asp_Phosphatase"/>
</dbReference>
<accession>A0A813M502</accession>
<dbReference type="OrthoDB" id="626167at2759"/>
<proteinExistence type="predicted"/>
<gene>
    <name evidence="8" type="ORF">OXX778_LOCUS1215</name>
</gene>
<dbReference type="GO" id="GO:0005737">
    <property type="term" value="C:cytoplasm"/>
    <property type="evidence" value="ECO:0007669"/>
    <property type="project" value="UniProtKB-SubCell"/>
</dbReference>
<organism evidence="8 9">
    <name type="scientific">Brachionus calyciflorus</name>
    <dbReference type="NCBI Taxonomy" id="104777"/>
    <lineage>
        <taxon>Eukaryota</taxon>
        <taxon>Metazoa</taxon>
        <taxon>Spiralia</taxon>
        <taxon>Gnathifera</taxon>
        <taxon>Rotifera</taxon>
        <taxon>Eurotatoria</taxon>
        <taxon>Monogononta</taxon>
        <taxon>Pseudotrocha</taxon>
        <taxon>Ploima</taxon>
        <taxon>Brachionidae</taxon>
        <taxon>Brachionus</taxon>
    </lineage>
</organism>
<protein>
    <recommendedName>
        <fullName evidence="5">Tetratricopeptide repeat protein 29</fullName>
    </recommendedName>
</protein>
<feature type="repeat" description="TPR" evidence="7">
    <location>
        <begin position="317"/>
        <end position="350"/>
    </location>
</feature>
<dbReference type="PROSITE" id="PS50005">
    <property type="entry name" value="TPR"/>
    <property type="match status" value="1"/>
</dbReference>
<evidence type="ECO:0000256" key="5">
    <source>
        <dbReference type="ARBA" id="ARBA00040665"/>
    </source>
</evidence>
<dbReference type="PANTHER" id="PTHR46630:SF1">
    <property type="entry name" value="TETRATRICOPEPTIDE REPEAT PROTEIN 29"/>
    <property type="match status" value="1"/>
</dbReference>
<evidence type="ECO:0000313" key="9">
    <source>
        <dbReference type="Proteomes" id="UP000663879"/>
    </source>
</evidence>
<evidence type="ECO:0000256" key="6">
    <source>
        <dbReference type="ARBA" id="ARBA00044739"/>
    </source>
</evidence>
<evidence type="ECO:0000256" key="7">
    <source>
        <dbReference type="PROSITE-ProRule" id="PRU00339"/>
    </source>
</evidence>
<dbReference type="AlphaFoldDB" id="A0A813M502"/>
<dbReference type="GO" id="GO:0003341">
    <property type="term" value="P:cilium movement"/>
    <property type="evidence" value="ECO:0007669"/>
    <property type="project" value="TreeGrafter"/>
</dbReference>
<dbReference type="Proteomes" id="UP000663879">
    <property type="component" value="Unassembled WGS sequence"/>
</dbReference>
<evidence type="ECO:0000256" key="2">
    <source>
        <dbReference type="ARBA" id="ARBA00022490"/>
    </source>
</evidence>
<comment type="caution">
    <text evidence="8">The sequence shown here is derived from an EMBL/GenBank/DDBJ whole genome shotgun (WGS) entry which is preliminary data.</text>
</comment>
<dbReference type="Pfam" id="PF13181">
    <property type="entry name" value="TPR_8"/>
    <property type="match status" value="2"/>
</dbReference>
<keyword evidence="3" id="KW-0677">Repeat</keyword>
<evidence type="ECO:0000256" key="1">
    <source>
        <dbReference type="ARBA" id="ARBA00004496"/>
    </source>
</evidence>
<reference evidence="8" key="1">
    <citation type="submission" date="2021-02" db="EMBL/GenBank/DDBJ databases">
        <authorList>
            <person name="Nowell W R."/>
        </authorList>
    </citation>
    <scope>NUCLEOTIDE SEQUENCE</scope>
    <source>
        <strain evidence="8">Ploen Becks lab</strain>
    </source>
</reference>
<evidence type="ECO:0000313" key="8">
    <source>
        <dbReference type="EMBL" id="CAF0712412.1"/>
    </source>
</evidence>
<dbReference type="PANTHER" id="PTHR46630">
    <property type="entry name" value="TETRATRICOPEPTIDE REPEAT PROTEIN 29"/>
    <property type="match status" value="1"/>
</dbReference>
<evidence type="ECO:0000256" key="4">
    <source>
        <dbReference type="ARBA" id="ARBA00022803"/>
    </source>
</evidence>
<dbReference type="InterPro" id="IPR011990">
    <property type="entry name" value="TPR-like_helical_dom_sf"/>
</dbReference>